<sequence>MIMAAQTGMKYHEGEDNESSNAAGQLPVDENKSLMVRRTALKRKATSSKKLYIHNYFTRARSRTGDGEEEGDEQKLDNRDHSWRKDEAAVGSRNDEIIDKLATLPDLLNSMIQHCKNAAGNKITGNGTEGNKQEPGPLELAKGAIVYTEGEDGSSEIKSNNTQQIKKLLEAHTSVVINVPANSMVEEAVYAKYKPPCDHDLRIEQHPQLRRQQKKKLKKTSKATKQKRNSKQSGTGNQQVPGQLETYPIFLQRPQSNVIHETCTQTHSSMAINQAGVGKEMSPKGTNMEDRPNTGVKKYIAAPDQMLSNGQNHEILGVYSNPIGEQAIPSIEEAEDHKGLEIWATPEGGLDHGDSPDMKEEEEKKPTLQCRNEEAEDTERTRGGPGNQAGR</sequence>
<feature type="compositionally biased region" description="Polar residues" evidence="1">
    <location>
        <begin position="231"/>
        <end position="241"/>
    </location>
</feature>
<reference evidence="2" key="1">
    <citation type="journal article" date="2022" name="bioRxiv">
        <title>Sequencing and chromosome-scale assembly of the giantPleurodeles waltlgenome.</title>
        <authorList>
            <person name="Brown T."/>
            <person name="Elewa A."/>
            <person name="Iarovenko S."/>
            <person name="Subramanian E."/>
            <person name="Araus A.J."/>
            <person name="Petzold A."/>
            <person name="Susuki M."/>
            <person name="Suzuki K.-i.T."/>
            <person name="Hayashi T."/>
            <person name="Toyoda A."/>
            <person name="Oliveira C."/>
            <person name="Osipova E."/>
            <person name="Leigh N.D."/>
            <person name="Simon A."/>
            <person name="Yun M.H."/>
        </authorList>
    </citation>
    <scope>NUCLEOTIDE SEQUENCE</scope>
    <source>
        <strain evidence="2">20211129_DDA</strain>
        <tissue evidence="2">Liver</tissue>
    </source>
</reference>
<keyword evidence="3" id="KW-1185">Reference proteome</keyword>
<feature type="region of interest" description="Disordered" evidence="1">
    <location>
        <begin position="1"/>
        <end position="30"/>
    </location>
</feature>
<comment type="caution">
    <text evidence="2">The sequence shown here is derived from an EMBL/GenBank/DDBJ whole genome shotgun (WGS) entry which is preliminary data.</text>
</comment>
<protein>
    <submittedName>
        <fullName evidence="2">Uncharacterized protein</fullName>
    </submittedName>
</protein>
<evidence type="ECO:0000313" key="2">
    <source>
        <dbReference type="EMBL" id="KAJ1160062.1"/>
    </source>
</evidence>
<name>A0AAV7S605_PLEWA</name>
<proteinExistence type="predicted"/>
<gene>
    <name evidence="2" type="ORF">NDU88_000564</name>
</gene>
<evidence type="ECO:0000256" key="1">
    <source>
        <dbReference type="SAM" id="MobiDB-lite"/>
    </source>
</evidence>
<feature type="compositionally biased region" description="Basic residues" evidence="1">
    <location>
        <begin position="208"/>
        <end position="230"/>
    </location>
</feature>
<accession>A0AAV7S605</accession>
<feature type="compositionally biased region" description="Basic and acidic residues" evidence="1">
    <location>
        <begin position="349"/>
        <end position="366"/>
    </location>
</feature>
<organism evidence="2 3">
    <name type="scientific">Pleurodeles waltl</name>
    <name type="common">Iberian ribbed newt</name>
    <dbReference type="NCBI Taxonomy" id="8319"/>
    <lineage>
        <taxon>Eukaryota</taxon>
        <taxon>Metazoa</taxon>
        <taxon>Chordata</taxon>
        <taxon>Craniata</taxon>
        <taxon>Vertebrata</taxon>
        <taxon>Euteleostomi</taxon>
        <taxon>Amphibia</taxon>
        <taxon>Batrachia</taxon>
        <taxon>Caudata</taxon>
        <taxon>Salamandroidea</taxon>
        <taxon>Salamandridae</taxon>
        <taxon>Pleurodelinae</taxon>
        <taxon>Pleurodeles</taxon>
    </lineage>
</organism>
<feature type="compositionally biased region" description="Basic and acidic residues" evidence="1">
    <location>
        <begin position="73"/>
        <end position="90"/>
    </location>
</feature>
<evidence type="ECO:0000313" key="3">
    <source>
        <dbReference type="Proteomes" id="UP001066276"/>
    </source>
</evidence>
<dbReference type="EMBL" id="JANPWB010000008">
    <property type="protein sequence ID" value="KAJ1160062.1"/>
    <property type="molecule type" value="Genomic_DNA"/>
</dbReference>
<feature type="region of interest" description="Disordered" evidence="1">
    <location>
        <begin position="203"/>
        <end position="242"/>
    </location>
</feature>
<dbReference type="Proteomes" id="UP001066276">
    <property type="component" value="Chromosome 4_2"/>
</dbReference>
<dbReference type="AlphaFoldDB" id="A0AAV7S605"/>
<feature type="region of interest" description="Disordered" evidence="1">
    <location>
        <begin position="63"/>
        <end position="90"/>
    </location>
</feature>
<feature type="region of interest" description="Disordered" evidence="1">
    <location>
        <begin position="336"/>
        <end position="391"/>
    </location>
</feature>